<dbReference type="GO" id="GO:0016020">
    <property type="term" value="C:membrane"/>
    <property type="evidence" value="ECO:0007669"/>
    <property type="project" value="InterPro"/>
</dbReference>
<dbReference type="Pfam" id="PF25973">
    <property type="entry name" value="BSH_CzcB"/>
    <property type="match status" value="1"/>
</dbReference>
<evidence type="ECO:0000259" key="3">
    <source>
        <dbReference type="Pfam" id="PF25954"/>
    </source>
</evidence>
<dbReference type="InterPro" id="IPR058792">
    <property type="entry name" value="Beta-barrel_RND_2"/>
</dbReference>
<evidence type="ECO:0000256" key="1">
    <source>
        <dbReference type="ARBA" id="ARBA00009477"/>
    </source>
</evidence>
<name>I0AIN3_IGNAJ</name>
<dbReference type="GO" id="GO:0060003">
    <property type="term" value="P:copper ion export"/>
    <property type="evidence" value="ECO:0007669"/>
    <property type="project" value="TreeGrafter"/>
</dbReference>
<reference evidence="5 6" key="1">
    <citation type="journal article" date="2012" name="Front. Microbiol.">
        <title>Complete genome of Ignavibacterium album, a metabolically versatile, flagellated, facultative anaerobe from the phylum Chlorobi.</title>
        <authorList>
            <person name="Liu Z."/>
            <person name="Frigaard N.-U."/>
            <person name="Vogl K."/>
            <person name="Iino T."/>
            <person name="Ohkuma M."/>
            <person name="Overmann J."/>
            <person name="Bryant D.A."/>
        </authorList>
    </citation>
    <scope>NUCLEOTIDE SEQUENCE [LARGE SCALE GENOMIC DNA]</scope>
    <source>
        <strain evidence="6">DSM 19864 / JCM 16511 / NBRC 101810 / Mat9-16</strain>
    </source>
</reference>
<dbReference type="eggNOG" id="COG0845">
    <property type="taxonomic scope" value="Bacteria"/>
</dbReference>
<dbReference type="Gene3D" id="2.40.30.170">
    <property type="match status" value="1"/>
</dbReference>
<dbReference type="Pfam" id="PF25954">
    <property type="entry name" value="Beta-barrel_RND_2"/>
    <property type="match status" value="1"/>
</dbReference>
<dbReference type="InterPro" id="IPR051909">
    <property type="entry name" value="MFP_Cation_Efflux"/>
</dbReference>
<evidence type="ECO:0000313" key="5">
    <source>
        <dbReference type="EMBL" id="AFH48840.1"/>
    </source>
</evidence>
<organism evidence="5 6">
    <name type="scientific">Ignavibacterium album (strain DSM 19864 / JCM 16511 / NBRC 101810 / Mat9-16)</name>
    <dbReference type="NCBI Taxonomy" id="945713"/>
    <lineage>
        <taxon>Bacteria</taxon>
        <taxon>Pseudomonadati</taxon>
        <taxon>Ignavibacteriota</taxon>
        <taxon>Ignavibacteria</taxon>
        <taxon>Ignavibacteriales</taxon>
        <taxon>Ignavibacteriaceae</taxon>
        <taxon>Ignavibacterium</taxon>
    </lineage>
</organism>
<dbReference type="Gene3D" id="2.40.50.100">
    <property type="match status" value="1"/>
</dbReference>
<keyword evidence="2" id="KW-0813">Transport</keyword>
<evidence type="ECO:0000256" key="2">
    <source>
        <dbReference type="ARBA" id="ARBA00022448"/>
    </source>
</evidence>
<dbReference type="Proteomes" id="UP000007394">
    <property type="component" value="Chromosome"/>
</dbReference>
<dbReference type="GO" id="GO:0022857">
    <property type="term" value="F:transmembrane transporter activity"/>
    <property type="evidence" value="ECO:0007669"/>
    <property type="project" value="InterPro"/>
</dbReference>
<dbReference type="SUPFAM" id="SSF111369">
    <property type="entry name" value="HlyD-like secretion proteins"/>
    <property type="match status" value="1"/>
</dbReference>
<dbReference type="Gene3D" id="1.10.287.470">
    <property type="entry name" value="Helix hairpin bin"/>
    <property type="match status" value="1"/>
</dbReference>
<evidence type="ECO:0000313" key="6">
    <source>
        <dbReference type="Proteomes" id="UP000007394"/>
    </source>
</evidence>
<dbReference type="Gene3D" id="2.40.420.20">
    <property type="match status" value="1"/>
</dbReference>
<evidence type="ECO:0000259" key="4">
    <source>
        <dbReference type="Pfam" id="PF25973"/>
    </source>
</evidence>
<dbReference type="AlphaFoldDB" id="I0AIN3"/>
<dbReference type="PANTHER" id="PTHR30097">
    <property type="entry name" value="CATION EFFLUX SYSTEM PROTEIN CUSB"/>
    <property type="match status" value="1"/>
</dbReference>
<proteinExistence type="inferred from homology"/>
<dbReference type="PROSITE" id="PS51257">
    <property type="entry name" value="PROKAR_LIPOPROTEIN"/>
    <property type="match status" value="1"/>
</dbReference>
<accession>I0AIN3</accession>
<sequence>MRKLNYFFNSILFLSVTFLISCSDSSNQENNEAGMKDSLIQITKAQFETEKMQIGDPVLYDFEDVIKSNGYISSPPNGKAQISTQIPGIVKNISKSIGDYVEKGSILCTIESNEIIMIQQDFIETANKLKALTADYNRMKTLNDENITSQKNFMTVESEYKNMQAKYNGLKARIEMLKLNPNNIQEGNVSSSINLYSPINGYITMQNCLLGQYIEPQQVLMQVVDVNKLYLQFFVFEKDIAKLKIGQKVYFYSSDNKSKTLNATVTAIGKSINSTTKSIECKAVINNDDKSSLLDGMYVNVNVVTTKSTALSLPTDAIIKSGNDNFVLQKEKEKNGNYYFIKKPIKIGMSLNGFTEIIDDKNLKNVLIKGIYNLKVE</sequence>
<dbReference type="InterPro" id="IPR058647">
    <property type="entry name" value="BSH_CzcB-like"/>
</dbReference>
<dbReference type="NCBIfam" id="TIGR01730">
    <property type="entry name" value="RND_mfp"/>
    <property type="match status" value="1"/>
</dbReference>
<dbReference type="InterPro" id="IPR006143">
    <property type="entry name" value="RND_pump_MFP"/>
</dbReference>
<dbReference type="PANTHER" id="PTHR30097:SF4">
    <property type="entry name" value="SLR6042 PROTEIN"/>
    <property type="match status" value="1"/>
</dbReference>
<gene>
    <name evidence="5" type="ordered locus">IALB_1129</name>
</gene>
<dbReference type="GO" id="GO:0015679">
    <property type="term" value="P:plasma membrane copper ion transport"/>
    <property type="evidence" value="ECO:0007669"/>
    <property type="project" value="TreeGrafter"/>
</dbReference>
<dbReference type="GO" id="GO:0030313">
    <property type="term" value="C:cell envelope"/>
    <property type="evidence" value="ECO:0007669"/>
    <property type="project" value="TreeGrafter"/>
</dbReference>
<feature type="domain" description="CusB-like beta-barrel" evidence="3">
    <location>
        <begin position="231"/>
        <end position="305"/>
    </location>
</feature>
<dbReference type="HOGENOM" id="CLU_018816_13_2_10"/>
<dbReference type="OrthoDB" id="9814657at2"/>
<dbReference type="EMBL" id="CP003418">
    <property type="protein sequence ID" value="AFH48840.1"/>
    <property type="molecule type" value="Genomic_DNA"/>
</dbReference>
<keyword evidence="6" id="KW-1185">Reference proteome</keyword>
<dbReference type="KEGG" id="ial:IALB_1129"/>
<feature type="domain" description="CzcB-like barrel-sandwich hybrid" evidence="4">
    <location>
        <begin position="80"/>
        <end position="225"/>
    </location>
</feature>
<dbReference type="STRING" id="945713.IALB_1129"/>
<comment type="similarity">
    <text evidence="1">Belongs to the membrane fusion protein (MFP) (TC 8.A.1) family.</text>
</comment>
<protein>
    <submittedName>
        <fullName evidence="5">Membrane-fusion protein</fullName>
    </submittedName>
</protein>